<gene>
    <name evidence="1" type="ORF">EZS28_038006</name>
</gene>
<evidence type="ECO:0000313" key="1">
    <source>
        <dbReference type="EMBL" id="KAA6366467.1"/>
    </source>
</evidence>
<comment type="caution">
    <text evidence="1">The sequence shown here is derived from an EMBL/GenBank/DDBJ whole genome shotgun (WGS) entry which is preliminary data.</text>
</comment>
<sequence length="68" mass="7752">MDGALLNQWPPLSSIIRRCQQYIWAAPQGFNSAALFVLINPAPNDYYNQGSILQCDALMTWTIQCKYQ</sequence>
<accession>A0A5J4U7A5</accession>
<dbReference type="EMBL" id="SNRW01019352">
    <property type="protein sequence ID" value="KAA6366467.1"/>
    <property type="molecule type" value="Genomic_DNA"/>
</dbReference>
<name>A0A5J4U7A5_9EUKA</name>
<dbReference type="AlphaFoldDB" id="A0A5J4U7A5"/>
<proteinExistence type="predicted"/>
<protein>
    <submittedName>
        <fullName evidence="1">Uncharacterized protein</fullName>
    </submittedName>
</protein>
<dbReference type="Proteomes" id="UP000324800">
    <property type="component" value="Unassembled WGS sequence"/>
</dbReference>
<reference evidence="1 2" key="1">
    <citation type="submission" date="2019-03" db="EMBL/GenBank/DDBJ databases">
        <title>Single cell metagenomics reveals metabolic interactions within the superorganism composed of flagellate Streblomastix strix and complex community of Bacteroidetes bacteria on its surface.</title>
        <authorList>
            <person name="Treitli S.C."/>
            <person name="Kolisko M."/>
            <person name="Husnik F."/>
            <person name="Keeling P."/>
            <person name="Hampl V."/>
        </authorList>
    </citation>
    <scope>NUCLEOTIDE SEQUENCE [LARGE SCALE GENOMIC DNA]</scope>
    <source>
        <strain evidence="1">ST1C</strain>
    </source>
</reference>
<evidence type="ECO:0000313" key="2">
    <source>
        <dbReference type="Proteomes" id="UP000324800"/>
    </source>
</evidence>
<organism evidence="1 2">
    <name type="scientific">Streblomastix strix</name>
    <dbReference type="NCBI Taxonomy" id="222440"/>
    <lineage>
        <taxon>Eukaryota</taxon>
        <taxon>Metamonada</taxon>
        <taxon>Preaxostyla</taxon>
        <taxon>Oxymonadida</taxon>
        <taxon>Streblomastigidae</taxon>
        <taxon>Streblomastix</taxon>
    </lineage>
</organism>